<dbReference type="InterPro" id="IPR036514">
    <property type="entry name" value="SGNH_hydro_sf"/>
</dbReference>
<proteinExistence type="predicted"/>
<reference evidence="2 3" key="1">
    <citation type="submission" date="2024-01" db="EMBL/GenBank/DDBJ databases">
        <authorList>
            <consortium name="Genoscope - CEA"/>
            <person name="William W."/>
        </authorList>
    </citation>
    <scope>NUCLEOTIDE SEQUENCE [LARGE SCALE GENOMIC DNA]</scope>
    <source>
        <strain evidence="2 3">29B2s-10</strain>
    </source>
</reference>
<feature type="domain" description="SGNH hydrolase-type esterase" evidence="1">
    <location>
        <begin position="10"/>
        <end position="185"/>
    </location>
</feature>
<dbReference type="Proteomes" id="UP001497600">
    <property type="component" value="Chromosome E"/>
</dbReference>
<name>A0ABP0EF00_9ASCO</name>
<protein>
    <submittedName>
        <fullName evidence="2">Isoamyl acetate-hydrolyzing esterase</fullName>
    </submittedName>
</protein>
<dbReference type="SUPFAM" id="SSF52266">
    <property type="entry name" value="SGNH hydrolase"/>
    <property type="match status" value="1"/>
</dbReference>
<evidence type="ECO:0000259" key="1">
    <source>
        <dbReference type="Pfam" id="PF13472"/>
    </source>
</evidence>
<evidence type="ECO:0000313" key="2">
    <source>
        <dbReference type="EMBL" id="CAK7907334.1"/>
    </source>
</evidence>
<sequence>MGLDYNKFLLFGDSITEWSYRNGGFGALLQNDYARKMDVVCRGFSGFNSNHAVEILPKLLEMDKYSIMTIFFGTNDALNTFQGVPIDKTKKNLKFLVELSLKSGIKVILIGPALHSRELYRAANPDDDYVGSEENNRKYCEAAKSVSMETGVPFIDLCTEFDNSGLPINQLLVDGIHFTSNGYKILYESISNTIKSVYPEYSYENISPSLVLWRELEPAGDNPKKIRSILYRNEE</sequence>
<dbReference type="InterPro" id="IPR013830">
    <property type="entry name" value="SGNH_hydro"/>
</dbReference>
<dbReference type="Pfam" id="PF13472">
    <property type="entry name" value="Lipase_GDSL_2"/>
    <property type="match status" value="1"/>
</dbReference>
<dbReference type="Gene3D" id="3.40.50.1110">
    <property type="entry name" value="SGNH hydrolase"/>
    <property type="match status" value="1"/>
</dbReference>
<gene>
    <name evidence="2" type="primary">IAH1</name>
    <name evidence="2" type="ORF">CAAN4_E05006</name>
</gene>
<dbReference type="PANTHER" id="PTHR14209:SF19">
    <property type="entry name" value="ISOAMYL ACETATE-HYDROLYZING ESTERASE 1 HOMOLOG"/>
    <property type="match status" value="1"/>
</dbReference>
<dbReference type="EMBL" id="OZ004257">
    <property type="protein sequence ID" value="CAK7907334.1"/>
    <property type="molecule type" value="Genomic_DNA"/>
</dbReference>
<accession>A0ABP0EF00</accession>
<dbReference type="CDD" id="cd01838">
    <property type="entry name" value="Isoamyl_acetate_hydrolase_like"/>
    <property type="match status" value="1"/>
</dbReference>
<evidence type="ECO:0000313" key="3">
    <source>
        <dbReference type="Proteomes" id="UP001497600"/>
    </source>
</evidence>
<keyword evidence="3" id="KW-1185">Reference proteome</keyword>
<organism evidence="2 3">
    <name type="scientific">[Candida] anglica</name>
    <dbReference type="NCBI Taxonomy" id="148631"/>
    <lineage>
        <taxon>Eukaryota</taxon>
        <taxon>Fungi</taxon>
        <taxon>Dikarya</taxon>
        <taxon>Ascomycota</taxon>
        <taxon>Saccharomycotina</taxon>
        <taxon>Pichiomycetes</taxon>
        <taxon>Debaryomycetaceae</taxon>
        <taxon>Kurtzmaniella</taxon>
    </lineage>
</organism>
<dbReference type="PANTHER" id="PTHR14209">
    <property type="entry name" value="ISOAMYL ACETATE-HYDROLYZING ESTERASE 1"/>
    <property type="match status" value="1"/>
</dbReference>
<dbReference type="InterPro" id="IPR045136">
    <property type="entry name" value="Iah1-like"/>
</dbReference>